<dbReference type="RefSeq" id="WP_036731917.1">
    <property type="nucleotide sequence ID" value="NZ_FNNA01000008.1"/>
</dbReference>
<proteinExistence type="predicted"/>
<organism evidence="1 2">
    <name type="scientific">Paracoccus sanguinis</name>
    <dbReference type="NCBI Taxonomy" id="1545044"/>
    <lineage>
        <taxon>Bacteria</taxon>
        <taxon>Pseudomonadati</taxon>
        <taxon>Pseudomonadota</taxon>
        <taxon>Alphaproteobacteria</taxon>
        <taxon>Rhodobacterales</taxon>
        <taxon>Paracoccaceae</taxon>
        <taxon>Paracoccus</taxon>
    </lineage>
</organism>
<evidence type="ECO:0000313" key="2">
    <source>
        <dbReference type="Proteomes" id="UP000182944"/>
    </source>
</evidence>
<protein>
    <submittedName>
        <fullName evidence="1">Uncharacterized protein</fullName>
    </submittedName>
</protein>
<dbReference type="EMBL" id="FNNA01000008">
    <property type="protein sequence ID" value="SDX51348.1"/>
    <property type="molecule type" value="Genomic_DNA"/>
</dbReference>
<dbReference type="AlphaFoldDB" id="A0A1H3CBU1"/>
<evidence type="ECO:0000313" key="1">
    <source>
        <dbReference type="EMBL" id="SDX51348.1"/>
    </source>
</evidence>
<keyword evidence="2" id="KW-1185">Reference proteome</keyword>
<name>A0A1H3CBU1_9RHOB</name>
<dbReference type="STRING" id="1545044.SAMN05444276_10835"/>
<sequence>MIDLNDDTPSCSWKHLLEAATENAVTDFEIEFCDSLREKLARFGDSTRLTDAQFHKLTCIAQAGGFWERER</sequence>
<accession>A0A1H3CBU1</accession>
<dbReference type="Proteomes" id="UP000182944">
    <property type="component" value="Unassembled WGS sequence"/>
</dbReference>
<reference evidence="2" key="1">
    <citation type="submission" date="2016-10" db="EMBL/GenBank/DDBJ databases">
        <authorList>
            <person name="Varghese N."/>
            <person name="Submissions S."/>
        </authorList>
    </citation>
    <scope>NUCLEOTIDE SEQUENCE [LARGE SCALE GENOMIC DNA]</scope>
    <source>
        <strain evidence="2">DSM 29303</strain>
    </source>
</reference>
<gene>
    <name evidence="1" type="ORF">SAMN05444276_10835</name>
</gene>
<dbReference type="OrthoDB" id="7776375at2"/>